<dbReference type="EMBL" id="CAJVPT010023998">
    <property type="protein sequence ID" value="CAG8668321.1"/>
    <property type="molecule type" value="Genomic_DNA"/>
</dbReference>
<gene>
    <name evidence="1" type="ORF">ACOLOM_LOCUS8853</name>
</gene>
<evidence type="ECO:0000313" key="2">
    <source>
        <dbReference type="Proteomes" id="UP000789525"/>
    </source>
</evidence>
<reference evidence="1" key="1">
    <citation type="submission" date="2021-06" db="EMBL/GenBank/DDBJ databases">
        <authorList>
            <person name="Kallberg Y."/>
            <person name="Tangrot J."/>
            <person name="Rosling A."/>
        </authorList>
    </citation>
    <scope>NUCLEOTIDE SEQUENCE</scope>
    <source>
        <strain evidence="1">CL356</strain>
    </source>
</reference>
<protein>
    <submittedName>
        <fullName evidence="1">16673_t:CDS:1</fullName>
    </submittedName>
</protein>
<organism evidence="1 2">
    <name type="scientific">Acaulospora colombiana</name>
    <dbReference type="NCBI Taxonomy" id="27376"/>
    <lineage>
        <taxon>Eukaryota</taxon>
        <taxon>Fungi</taxon>
        <taxon>Fungi incertae sedis</taxon>
        <taxon>Mucoromycota</taxon>
        <taxon>Glomeromycotina</taxon>
        <taxon>Glomeromycetes</taxon>
        <taxon>Diversisporales</taxon>
        <taxon>Acaulosporaceae</taxon>
        <taxon>Acaulospora</taxon>
    </lineage>
</organism>
<keyword evidence="2" id="KW-1185">Reference proteome</keyword>
<feature type="non-terminal residue" evidence="1">
    <location>
        <position position="1"/>
    </location>
</feature>
<sequence length="84" mass="9772">LQRMLYGEEVTYLLYLPLTHLPEIRHANQQLGCDEFMMRATLQDGLWEVGGYEDCAAAELLPFTMKKIRTAKKKLGDLWHNAFE</sequence>
<comment type="caution">
    <text evidence="1">The sequence shown here is derived from an EMBL/GenBank/DDBJ whole genome shotgun (WGS) entry which is preliminary data.</text>
</comment>
<dbReference type="Proteomes" id="UP000789525">
    <property type="component" value="Unassembled WGS sequence"/>
</dbReference>
<accession>A0ACA9NUQ1</accession>
<name>A0ACA9NUQ1_9GLOM</name>
<proteinExistence type="predicted"/>
<evidence type="ECO:0000313" key="1">
    <source>
        <dbReference type="EMBL" id="CAG8668321.1"/>
    </source>
</evidence>